<protein>
    <submittedName>
        <fullName evidence="2">Uncharacterized protein</fullName>
    </submittedName>
</protein>
<feature type="region of interest" description="Disordered" evidence="1">
    <location>
        <begin position="1"/>
        <end position="22"/>
    </location>
</feature>
<dbReference type="OrthoDB" id="5195644at2"/>
<accession>C7Q973</accession>
<organism evidence="2 3">
    <name type="scientific">Catenulispora acidiphila (strain DSM 44928 / JCM 14897 / NBRC 102108 / NRRL B-24433 / ID139908)</name>
    <dbReference type="NCBI Taxonomy" id="479433"/>
    <lineage>
        <taxon>Bacteria</taxon>
        <taxon>Bacillati</taxon>
        <taxon>Actinomycetota</taxon>
        <taxon>Actinomycetes</taxon>
        <taxon>Catenulisporales</taxon>
        <taxon>Catenulisporaceae</taxon>
        <taxon>Catenulispora</taxon>
    </lineage>
</organism>
<dbReference type="InParanoid" id="C7Q973"/>
<evidence type="ECO:0000256" key="1">
    <source>
        <dbReference type="SAM" id="MobiDB-lite"/>
    </source>
</evidence>
<dbReference type="AlphaFoldDB" id="C7Q973"/>
<reference evidence="2 3" key="1">
    <citation type="journal article" date="2009" name="Stand. Genomic Sci.">
        <title>Complete genome sequence of Catenulispora acidiphila type strain (ID 139908).</title>
        <authorList>
            <person name="Copeland A."/>
            <person name="Lapidus A."/>
            <person name="Glavina Del Rio T."/>
            <person name="Nolan M."/>
            <person name="Lucas S."/>
            <person name="Chen F."/>
            <person name="Tice H."/>
            <person name="Cheng J.F."/>
            <person name="Bruce D."/>
            <person name="Goodwin L."/>
            <person name="Pitluck S."/>
            <person name="Mikhailova N."/>
            <person name="Pati A."/>
            <person name="Ivanova N."/>
            <person name="Mavromatis K."/>
            <person name="Chen A."/>
            <person name="Palaniappan K."/>
            <person name="Chain P."/>
            <person name="Land M."/>
            <person name="Hauser L."/>
            <person name="Chang Y.J."/>
            <person name="Jeffries C.D."/>
            <person name="Chertkov O."/>
            <person name="Brettin T."/>
            <person name="Detter J.C."/>
            <person name="Han C."/>
            <person name="Ali Z."/>
            <person name="Tindall B.J."/>
            <person name="Goker M."/>
            <person name="Bristow J."/>
            <person name="Eisen J.A."/>
            <person name="Markowitz V."/>
            <person name="Hugenholtz P."/>
            <person name="Kyrpides N.C."/>
            <person name="Klenk H.P."/>
        </authorList>
    </citation>
    <scope>NUCLEOTIDE SEQUENCE [LARGE SCALE GENOMIC DNA]</scope>
    <source>
        <strain evidence="3">DSM 44928 / JCM 14897 / NBRC 102108 / NRRL B-24433 / ID139908</strain>
    </source>
</reference>
<dbReference type="EMBL" id="CP001700">
    <property type="protein sequence ID" value="ACU72393.1"/>
    <property type="molecule type" value="Genomic_DNA"/>
</dbReference>
<sequence length="216" mass="22739">MSRQAKAKALSVQGGKRARQGLRTSGQKLLDEVLATAPKLPVRNQAALLAQYPGLTPDEIADSLIRTASRATAATGATVGAWAVLPFVPAFPVEIAAETLAVVGIEVKLVAELHELYGLGVPGAGASRMTAYVIAWGERRSAVLVPGSLALAIGSPLRKRLSRRLAHRAGRNTLSLGPLLTGAAAGALFNRRETRRIGQEVLDDIRKNRSALEGTL</sequence>
<keyword evidence="3" id="KW-1185">Reference proteome</keyword>
<gene>
    <name evidence="2" type="ordered locus">Caci_3487</name>
</gene>
<dbReference type="eggNOG" id="ENOG5032TUY">
    <property type="taxonomic scope" value="Bacteria"/>
</dbReference>
<name>C7Q973_CATAD</name>
<dbReference type="RefSeq" id="WP_015792122.1">
    <property type="nucleotide sequence ID" value="NC_013131.1"/>
</dbReference>
<evidence type="ECO:0000313" key="2">
    <source>
        <dbReference type="EMBL" id="ACU72393.1"/>
    </source>
</evidence>
<dbReference type="Proteomes" id="UP000000851">
    <property type="component" value="Chromosome"/>
</dbReference>
<dbReference type="HOGENOM" id="CLU_070587_1_0_11"/>
<dbReference type="KEGG" id="cai:Caci_3487"/>
<proteinExistence type="predicted"/>
<evidence type="ECO:0000313" key="3">
    <source>
        <dbReference type="Proteomes" id="UP000000851"/>
    </source>
</evidence>